<protein>
    <submittedName>
        <fullName evidence="3">Transcriptional regulator</fullName>
    </submittedName>
</protein>
<evidence type="ECO:0000259" key="2">
    <source>
        <dbReference type="PROSITE" id="PS50943"/>
    </source>
</evidence>
<dbReference type="GO" id="GO:0003677">
    <property type="term" value="F:DNA binding"/>
    <property type="evidence" value="ECO:0007669"/>
    <property type="project" value="InterPro"/>
</dbReference>
<dbReference type="CDD" id="cd00093">
    <property type="entry name" value="HTH_XRE"/>
    <property type="match status" value="1"/>
</dbReference>
<keyword evidence="4" id="KW-1185">Reference proteome</keyword>
<feature type="compositionally biased region" description="Basic and acidic residues" evidence="1">
    <location>
        <begin position="99"/>
        <end position="117"/>
    </location>
</feature>
<evidence type="ECO:0000313" key="3">
    <source>
        <dbReference type="EMBL" id="QHL86255.1"/>
    </source>
</evidence>
<dbReference type="SMART" id="SM00530">
    <property type="entry name" value="HTH_XRE"/>
    <property type="match status" value="1"/>
</dbReference>
<sequence>MTDLLPRIKELLTWAGGGPAAFADAIGLPRPVMSHILSGRNKPSLEVVQKILAGFPEVQANWLLLGQGEMLKSLDSSSLTQAPSALSHEAAAFSGAGNEKGESAKSIKGEEPAEDALKSGSPTLHKKVKQVLFIYEDGTFDSFQSNE</sequence>
<dbReference type="Gene3D" id="1.10.260.40">
    <property type="entry name" value="lambda repressor-like DNA-binding domains"/>
    <property type="match status" value="1"/>
</dbReference>
<accession>A0A6P1NWT0</accession>
<gene>
    <name evidence="3" type="ORF">GU926_01855</name>
</gene>
<dbReference type="EMBL" id="CP047897">
    <property type="protein sequence ID" value="QHL86255.1"/>
    <property type="molecule type" value="Genomic_DNA"/>
</dbReference>
<dbReference type="KEGG" id="nib:GU926_01855"/>
<feature type="domain" description="HTH cro/C1-type" evidence="2">
    <location>
        <begin position="20"/>
        <end position="63"/>
    </location>
</feature>
<name>A0A6P1NWT0_9BACT</name>
<dbReference type="PROSITE" id="PS50943">
    <property type="entry name" value="HTH_CROC1"/>
    <property type="match status" value="1"/>
</dbReference>
<feature type="region of interest" description="Disordered" evidence="1">
    <location>
        <begin position="90"/>
        <end position="121"/>
    </location>
</feature>
<dbReference type="InterPro" id="IPR001387">
    <property type="entry name" value="Cro/C1-type_HTH"/>
</dbReference>
<dbReference type="SUPFAM" id="SSF47413">
    <property type="entry name" value="lambda repressor-like DNA-binding domains"/>
    <property type="match status" value="1"/>
</dbReference>
<dbReference type="AlphaFoldDB" id="A0A6P1NWT0"/>
<reference evidence="3 4" key="1">
    <citation type="submission" date="2020-01" db="EMBL/GenBank/DDBJ databases">
        <authorList>
            <person name="Kim M."/>
        </authorList>
    </citation>
    <scope>NUCLEOTIDE SEQUENCE [LARGE SCALE GENOMIC DNA]</scope>
    <source>
        <strain evidence="3 4">BT10</strain>
    </source>
</reference>
<organism evidence="3 4">
    <name type="scientific">Nibribacter ruber</name>
    <dbReference type="NCBI Taxonomy" id="2698458"/>
    <lineage>
        <taxon>Bacteria</taxon>
        <taxon>Pseudomonadati</taxon>
        <taxon>Bacteroidota</taxon>
        <taxon>Cytophagia</taxon>
        <taxon>Cytophagales</taxon>
        <taxon>Hymenobacteraceae</taxon>
        <taxon>Nibribacter</taxon>
    </lineage>
</organism>
<dbReference type="InterPro" id="IPR010982">
    <property type="entry name" value="Lambda_DNA-bd_dom_sf"/>
</dbReference>
<dbReference type="RefSeq" id="WP_160688494.1">
    <property type="nucleotide sequence ID" value="NZ_CP047897.1"/>
</dbReference>
<proteinExistence type="predicted"/>
<dbReference type="Proteomes" id="UP000464214">
    <property type="component" value="Chromosome"/>
</dbReference>
<evidence type="ECO:0000313" key="4">
    <source>
        <dbReference type="Proteomes" id="UP000464214"/>
    </source>
</evidence>
<evidence type="ECO:0000256" key="1">
    <source>
        <dbReference type="SAM" id="MobiDB-lite"/>
    </source>
</evidence>